<dbReference type="InterPro" id="IPR011691">
    <property type="entry name" value="Vesicle_transpt_SFT2"/>
</dbReference>
<dbReference type="InterPro" id="IPR007305">
    <property type="entry name" value="Vesicle_transpt_Got1/SFT2"/>
</dbReference>
<dbReference type="GO" id="GO:0016192">
    <property type="term" value="P:vesicle-mediated transport"/>
    <property type="evidence" value="ECO:0007669"/>
    <property type="project" value="InterPro"/>
</dbReference>
<feature type="transmembrane region" description="Helical" evidence="8">
    <location>
        <begin position="64"/>
        <end position="85"/>
    </location>
</feature>
<evidence type="ECO:0000256" key="3">
    <source>
        <dbReference type="ARBA" id="ARBA00022692"/>
    </source>
</evidence>
<evidence type="ECO:0000313" key="9">
    <source>
        <dbReference type="EMBL" id="GMK56568.1"/>
    </source>
</evidence>
<dbReference type="Proteomes" id="UP001222932">
    <property type="component" value="Unassembled WGS sequence"/>
</dbReference>
<evidence type="ECO:0000256" key="5">
    <source>
        <dbReference type="ARBA" id="ARBA00022989"/>
    </source>
</evidence>
<keyword evidence="8" id="KW-0333">Golgi apparatus</keyword>
<keyword evidence="3 8" id="KW-0812">Transmembrane</keyword>
<reference evidence="9" key="2">
    <citation type="submission" date="2023-06" db="EMBL/GenBank/DDBJ databases">
        <authorList>
            <person name="Kobayashi Y."/>
            <person name="Kayamori A."/>
            <person name="Aoki K."/>
            <person name="Shiwa Y."/>
            <person name="Fujita N."/>
            <person name="Sugita T."/>
            <person name="Iwasaki W."/>
            <person name="Tanaka N."/>
            <person name="Takashima M."/>
        </authorList>
    </citation>
    <scope>NUCLEOTIDE SEQUENCE</scope>
    <source>
        <strain evidence="9">HIS016</strain>
    </source>
</reference>
<keyword evidence="10" id="KW-1185">Reference proteome</keyword>
<keyword evidence="2 8" id="KW-0813">Transport</keyword>
<evidence type="ECO:0000256" key="2">
    <source>
        <dbReference type="ARBA" id="ARBA00022448"/>
    </source>
</evidence>
<reference evidence="9" key="1">
    <citation type="journal article" date="2023" name="BMC Genomics">
        <title>Chromosome-level genome assemblies of Cutaneotrichosporon spp. (Trichosporonales, Basidiomycota) reveal imbalanced evolution between nucleotide sequences and chromosome synteny.</title>
        <authorList>
            <person name="Kobayashi Y."/>
            <person name="Kayamori A."/>
            <person name="Aoki K."/>
            <person name="Shiwa Y."/>
            <person name="Matsutani M."/>
            <person name="Fujita N."/>
            <person name="Sugita T."/>
            <person name="Iwasaki W."/>
            <person name="Tanaka N."/>
            <person name="Takashima M."/>
        </authorList>
    </citation>
    <scope>NUCLEOTIDE SEQUENCE</scope>
    <source>
        <strain evidence="9">HIS016</strain>
    </source>
</reference>
<keyword evidence="5 8" id="KW-1133">Transmembrane helix</keyword>
<feature type="transmembrane region" description="Helical" evidence="8">
    <location>
        <begin position="36"/>
        <end position="58"/>
    </location>
</feature>
<sequence length="159" mass="17085">MAPQGWMNLDALPENMTFGGEEGAFKGLGFSRTERLMAFAGCFFGGFACSMLGAILLITGQSGAFAALFGVGAIISLVGTGFLIGFRRQAKLMFKPVRIAATIIMLVALALTFVMAFLVGGGVAIIFVIIQWLAMLWYSLSYIPYARDAVKGLFNRFIS</sequence>
<evidence type="ECO:0000313" key="10">
    <source>
        <dbReference type="Proteomes" id="UP001222932"/>
    </source>
</evidence>
<evidence type="ECO:0000256" key="1">
    <source>
        <dbReference type="ARBA" id="ARBA00004141"/>
    </source>
</evidence>
<name>A0AAD3TTY3_9TREE</name>
<comment type="caution">
    <text evidence="9">The sequence shown here is derived from an EMBL/GenBank/DDBJ whole genome shotgun (WGS) entry which is preliminary data.</text>
</comment>
<keyword evidence="4 8" id="KW-0653">Protein transport</keyword>
<dbReference type="Pfam" id="PF04178">
    <property type="entry name" value="Got1"/>
    <property type="match status" value="1"/>
</dbReference>
<comment type="function">
    <text evidence="8">Nonessential protein required for the fusion of transport vesicles derived from the endocytic pathway with the Golgi complex.</text>
</comment>
<evidence type="ECO:0000256" key="7">
    <source>
        <dbReference type="ARBA" id="ARBA00025800"/>
    </source>
</evidence>
<dbReference type="EMBL" id="BTCM01000003">
    <property type="protein sequence ID" value="GMK56568.1"/>
    <property type="molecule type" value="Genomic_DNA"/>
</dbReference>
<accession>A0AAD3TTY3</accession>
<comment type="subcellular location">
    <subcellularLocation>
        <location evidence="8">Golgi apparatus membrane</location>
        <topology evidence="8">Multi-pass membrane protein</topology>
    </subcellularLocation>
    <subcellularLocation>
        <location evidence="1">Membrane</location>
        <topology evidence="1">Multi-pass membrane protein</topology>
    </subcellularLocation>
</comment>
<proteinExistence type="inferred from homology"/>
<dbReference type="GO" id="GO:0015031">
    <property type="term" value="P:protein transport"/>
    <property type="evidence" value="ECO:0007669"/>
    <property type="project" value="UniProtKB-KW"/>
</dbReference>
<evidence type="ECO:0000256" key="6">
    <source>
        <dbReference type="ARBA" id="ARBA00023136"/>
    </source>
</evidence>
<feature type="transmembrane region" description="Helical" evidence="8">
    <location>
        <begin position="124"/>
        <end position="146"/>
    </location>
</feature>
<evidence type="ECO:0000256" key="4">
    <source>
        <dbReference type="ARBA" id="ARBA00022927"/>
    </source>
</evidence>
<comment type="similarity">
    <text evidence="7 8">Belongs to the SFT2 family.</text>
</comment>
<feature type="transmembrane region" description="Helical" evidence="8">
    <location>
        <begin position="97"/>
        <end position="118"/>
    </location>
</feature>
<organism evidence="9 10">
    <name type="scientific">Cutaneotrichosporon spelunceum</name>
    <dbReference type="NCBI Taxonomy" id="1672016"/>
    <lineage>
        <taxon>Eukaryota</taxon>
        <taxon>Fungi</taxon>
        <taxon>Dikarya</taxon>
        <taxon>Basidiomycota</taxon>
        <taxon>Agaricomycotina</taxon>
        <taxon>Tremellomycetes</taxon>
        <taxon>Trichosporonales</taxon>
        <taxon>Trichosporonaceae</taxon>
        <taxon>Cutaneotrichosporon</taxon>
    </lineage>
</organism>
<protein>
    <recommendedName>
        <fullName evidence="8">Protein transport protein SFT2</fullName>
    </recommendedName>
</protein>
<evidence type="ECO:0000256" key="8">
    <source>
        <dbReference type="RuleBase" id="RU363111"/>
    </source>
</evidence>
<dbReference type="PANTHER" id="PTHR23137">
    <property type="entry name" value="VESICLE TRANSPORT PROTEIN-RELATED"/>
    <property type="match status" value="1"/>
</dbReference>
<dbReference type="GO" id="GO:0000139">
    <property type="term" value="C:Golgi membrane"/>
    <property type="evidence" value="ECO:0007669"/>
    <property type="project" value="UniProtKB-SubCell"/>
</dbReference>
<keyword evidence="6 8" id="KW-0472">Membrane</keyword>
<gene>
    <name evidence="9" type="ORF">CspeluHIS016_0304080</name>
</gene>
<dbReference type="PANTHER" id="PTHR23137:SF6">
    <property type="entry name" value="VESICLE TRANSPORT PROTEIN"/>
    <property type="match status" value="1"/>
</dbReference>
<dbReference type="AlphaFoldDB" id="A0AAD3TTY3"/>